<dbReference type="Gene3D" id="3.40.50.12660">
    <property type="match status" value="1"/>
</dbReference>
<accession>A0ABP1CW20</accession>
<dbReference type="InterPro" id="IPR054464">
    <property type="entry name" value="ULD_fung"/>
</dbReference>
<dbReference type="EMBL" id="OZ037954">
    <property type="protein sequence ID" value="CAL1698888.1"/>
    <property type="molecule type" value="Genomic_DNA"/>
</dbReference>
<dbReference type="Proteomes" id="UP001497453">
    <property type="component" value="Chromosome 11"/>
</dbReference>
<gene>
    <name evidence="2" type="ORF">GFSPODELE1_LOCUS2384</name>
</gene>
<sequence>MKSGRYQSKCVAVKRYFTDFWRSTTANGWGRTFVHTKRYTLLSDTGSVIDDFTWNSMVRPGSTLSMSALVLVEQSSMRLCPRCKFENVFSDDELENRDLKCRRCQCTLQLIILEAGRKQPAPAPVSQVNIFRHARPCHVYEDEIQLITRISMVFRPPRNNALCIGIEATEILSGFIKDELGFENVVLMVDEPGIREIQALVIDISPKDLLVFHFSGCDIRLTNHDKTEDGIGEVLLPVDYSDSGVSSLSDEKLRCFMIDPLPAGFKLTAIFHTYISTLDIPFIASSPVIGDASERLSTHSEKATRITKGADMADMPDDTPLHTSYDLMASVLSIPSTQWNDFANRHCERHSMTQSMMALLRSRPEATFRDLIHSNRYSYNFWRSVEYETSSLNSGLNRTIHSVRWRSRSHQIDGDQASKYCTFRHMQRCERMQCRCSSLSPSKCRSRLGNPSQDMLESNFCRLRRTYSELASSRSQHSLSLIAISSSSLAPSASLHDGA</sequence>
<protein>
    <recommendedName>
        <fullName evidence="1">Ubiquitin-like domain-containing protein</fullName>
    </recommendedName>
</protein>
<evidence type="ECO:0000313" key="2">
    <source>
        <dbReference type="EMBL" id="CAL1698888.1"/>
    </source>
</evidence>
<feature type="domain" description="Ubiquitin-like" evidence="1">
    <location>
        <begin position="17"/>
        <end position="69"/>
    </location>
</feature>
<reference evidence="3" key="1">
    <citation type="submission" date="2024-04" db="EMBL/GenBank/DDBJ databases">
        <authorList>
            <person name="Shaw F."/>
            <person name="Minotto A."/>
        </authorList>
    </citation>
    <scope>NUCLEOTIDE SEQUENCE [LARGE SCALE GENOMIC DNA]</scope>
</reference>
<keyword evidence="3" id="KW-1185">Reference proteome</keyword>
<proteinExistence type="predicted"/>
<evidence type="ECO:0000313" key="3">
    <source>
        <dbReference type="Proteomes" id="UP001497453"/>
    </source>
</evidence>
<name>A0ABP1CW20_9APHY</name>
<dbReference type="Pfam" id="PF22893">
    <property type="entry name" value="ULD_2"/>
    <property type="match status" value="1"/>
</dbReference>
<organism evidence="2 3">
    <name type="scientific">Somion occarium</name>
    <dbReference type="NCBI Taxonomy" id="3059160"/>
    <lineage>
        <taxon>Eukaryota</taxon>
        <taxon>Fungi</taxon>
        <taxon>Dikarya</taxon>
        <taxon>Basidiomycota</taxon>
        <taxon>Agaricomycotina</taxon>
        <taxon>Agaricomycetes</taxon>
        <taxon>Polyporales</taxon>
        <taxon>Cerrenaceae</taxon>
        <taxon>Somion</taxon>
    </lineage>
</organism>
<evidence type="ECO:0000259" key="1">
    <source>
        <dbReference type="Pfam" id="PF22893"/>
    </source>
</evidence>